<proteinExistence type="predicted"/>
<dbReference type="EMBL" id="RCHU01000575">
    <property type="protein sequence ID" value="TKS00971.1"/>
    <property type="molecule type" value="Genomic_DNA"/>
</dbReference>
<evidence type="ECO:0000313" key="3">
    <source>
        <dbReference type="EMBL" id="TKS00971.1"/>
    </source>
</evidence>
<keyword evidence="1" id="KW-0472">Membrane</keyword>
<dbReference type="Gene3D" id="2.60.40.1820">
    <property type="match status" value="1"/>
</dbReference>
<feature type="domain" description="Late embryogenesis abundant protein LEA-2 subgroup" evidence="2">
    <location>
        <begin position="98"/>
        <end position="198"/>
    </location>
</feature>
<dbReference type="InterPro" id="IPR004864">
    <property type="entry name" value="LEA_2"/>
</dbReference>
<feature type="transmembrane region" description="Helical" evidence="1">
    <location>
        <begin position="35"/>
        <end position="62"/>
    </location>
</feature>
<sequence>MAETEQVKPLAPAAFQIRSDEEETMPVQMKTRRRSCINCCGCITAMLLIVAVTILVLALTVFHVKDPVIKMNRVFVQRLELANGTLRTDVNVTLLAEVSVKNPNAASFKFKKGTTTIYYGGAVVGEANTPPGTAKARRTLHMNVTVDLIPAKLLAVPRFISDIRSTGALNLTSSTIISGKVRILRTFKKYIVVGVNCTVTYNLASREIHGGNCKPHLSI</sequence>
<name>A0A4U5PV97_POPAL</name>
<dbReference type="Pfam" id="PF03168">
    <property type="entry name" value="LEA_2"/>
    <property type="match status" value="1"/>
</dbReference>
<accession>A0A4U5PV97</accession>
<dbReference type="STRING" id="43335.A0A4U5PV97"/>
<keyword evidence="1" id="KW-0812">Transmembrane</keyword>
<evidence type="ECO:0000259" key="2">
    <source>
        <dbReference type="Pfam" id="PF03168"/>
    </source>
</evidence>
<keyword evidence="1" id="KW-1133">Transmembrane helix</keyword>
<evidence type="ECO:0000256" key="1">
    <source>
        <dbReference type="SAM" id="Phobius"/>
    </source>
</evidence>
<dbReference type="AlphaFoldDB" id="A0A4U5PV97"/>
<reference evidence="3" key="1">
    <citation type="submission" date="2018-10" db="EMBL/GenBank/DDBJ databases">
        <title>Population genomic analysis revealed the cold adaptation of white poplar.</title>
        <authorList>
            <person name="Liu Y.-J."/>
        </authorList>
    </citation>
    <scope>NUCLEOTIDE SEQUENCE [LARGE SCALE GENOMIC DNA]</scope>
    <source>
        <strain evidence="3">PAL-ZL1</strain>
    </source>
</reference>
<dbReference type="PANTHER" id="PTHR31852">
    <property type="entry name" value="LATE EMBRYOGENESIS ABUNDANT (LEA) HYDROXYPROLINE-RICH GLYCOPROTEIN FAMILY"/>
    <property type="match status" value="1"/>
</dbReference>
<protein>
    <recommendedName>
        <fullName evidence="2">Late embryogenesis abundant protein LEA-2 subgroup domain-containing protein</fullName>
    </recommendedName>
</protein>
<dbReference type="InterPro" id="IPR055301">
    <property type="entry name" value="Lea14-like_2"/>
</dbReference>
<gene>
    <name evidence="3" type="ORF">D5086_0000174540</name>
</gene>
<comment type="caution">
    <text evidence="3">The sequence shown here is derived from an EMBL/GenBank/DDBJ whole genome shotgun (WGS) entry which is preliminary data.</text>
</comment>
<organism evidence="3">
    <name type="scientific">Populus alba</name>
    <name type="common">White poplar</name>
    <dbReference type="NCBI Taxonomy" id="43335"/>
    <lineage>
        <taxon>Eukaryota</taxon>
        <taxon>Viridiplantae</taxon>
        <taxon>Streptophyta</taxon>
        <taxon>Embryophyta</taxon>
        <taxon>Tracheophyta</taxon>
        <taxon>Spermatophyta</taxon>
        <taxon>Magnoliopsida</taxon>
        <taxon>eudicotyledons</taxon>
        <taxon>Gunneridae</taxon>
        <taxon>Pentapetalae</taxon>
        <taxon>rosids</taxon>
        <taxon>fabids</taxon>
        <taxon>Malpighiales</taxon>
        <taxon>Salicaceae</taxon>
        <taxon>Saliceae</taxon>
        <taxon>Populus</taxon>
    </lineage>
</organism>
<dbReference type="SUPFAM" id="SSF117070">
    <property type="entry name" value="LEA14-like"/>
    <property type="match status" value="1"/>
</dbReference>